<sequence>MLSQATRVLLDGLNAGKRAALARAITLVESRNLDKFKQGQGLLSALLQQRRDGEATMFPKETIRLGISGPPGVGKSTFIEAFGTHLLKQGKRLAVLTIDPTSSLTGGSILGDKTRMPQLSADSRAFVRPSPSGGALGGVARSTSDAIVLCESVGYDVVLVETVGVGQNEVAVAGMVDLFMLLLPPAGGDELQGIKRGIMELSDLLVINKADGGLETVARQAQIEYTSALKLLRRRHQRWDPEVFAVSSLKGRGLDDVWAGVNRFYDHVGRDAVEHQRGLQYKEWMWRYVEDQLARHFKQHPPTRQKIADLEHRLMEQRITPGGAAEELLQSYFASSNFENPLNKL</sequence>
<dbReference type="GO" id="GO:0005525">
    <property type="term" value="F:GTP binding"/>
    <property type="evidence" value="ECO:0007669"/>
    <property type="project" value="InterPro"/>
</dbReference>
<organism evidence="3">
    <name type="scientific">Salpingoeca rosetta (strain ATCC 50818 / BSB-021)</name>
    <dbReference type="NCBI Taxonomy" id="946362"/>
    <lineage>
        <taxon>Eukaryota</taxon>
        <taxon>Choanoflagellata</taxon>
        <taxon>Craspedida</taxon>
        <taxon>Salpingoecidae</taxon>
        <taxon>Salpingoeca</taxon>
    </lineage>
</organism>
<dbReference type="Gene3D" id="1.20.5.170">
    <property type="match status" value="1"/>
</dbReference>
<dbReference type="eggNOG" id="ENOG502QR2W">
    <property type="taxonomic scope" value="Eukaryota"/>
</dbReference>
<dbReference type="OMA" id="WMWERID"/>
<accession>F2UE04</accession>
<dbReference type="NCBIfam" id="TIGR00750">
    <property type="entry name" value="lao"/>
    <property type="match status" value="1"/>
</dbReference>
<dbReference type="InterPro" id="IPR027417">
    <property type="entry name" value="P-loop_NTPase"/>
</dbReference>
<dbReference type="AlphaFoldDB" id="F2UE04"/>
<dbReference type="GeneID" id="16073066"/>
<gene>
    <name evidence="2" type="ORF">PTSG_07084</name>
</gene>
<reference evidence="2" key="1">
    <citation type="submission" date="2009-08" db="EMBL/GenBank/DDBJ databases">
        <title>Annotation of Salpingoeca rosetta.</title>
        <authorList>
            <consortium name="The Broad Institute Genome Sequencing Platform"/>
            <person name="Russ C."/>
            <person name="Cuomo C."/>
            <person name="Burger G."/>
            <person name="Gray M.W."/>
            <person name="Holland P.W.H."/>
            <person name="King N."/>
            <person name="Lang F.B.F."/>
            <person name="Roger A.J."/>
            <person name="Ruiz-Trillo I."/>
            <person name="Young S.K."/>
            <person name="Zeng Q."/>
            <person name="Gargeya S."/>
            <person name="Alvarado L."/>
            <person name="Berlin A."/>
            <person name="Chapman S.B."/>
            <person name="Chen Z."/>
            <person name="Freedman E."/>
            <person name="Gellesch M."/>
            <person name="Goldberg J."/>
            <person name="Griggs A."/>
            <person name="Gujja S."/>
            <person name="Heilman E."/>
            <person name="Heiman D."/>
            <person name="Howarth C."/>
            <person name="Mehta T."/>
            <person name="Neiman D."/>
            <person name="Pearson M."/>
            <person name="Roberts A."/>
            <person name="Saif S."/>
            <person name="Shea T."/>
            <person name="Shenoy N."/>
            <person name="Sisk P."/>
            <person name="Stolte C."/>
            <person name="Sykes S."/>
            <person name="White J."/>
            <person name="Yandava C."/>
            <person name="Haas B."/>
            <person name="Nusbaum C."/>
            <person name="Birren B."/>
        </authorList>
    </citation>
    <scope>NUCLEOTIDE SEQUENCE [LARGE SCALE GENOMIC DNA]</scope>
    <source>
        <strain evidence="2">ATCC 50818</strain>
    </source>
</reference>
<dbReference type="FunCoup" id="F2UE04">
    <property type="interactions" value="191"/>
</dbReference>
<comment type="similarity">
    <text evidence="1">Belongs to the SIMIBI class G3E GTPase family. ArgK/MeaB subfamily.</text>
</comment>
<dbReference type="GO" id="GO:0003924">
    <property type="term" value="F:GTPase activity"/>
    <property type="evidence" value="ECO:0007669"/>
    <property type="project" value="InterPro"/>
</dbReference>
<dbReference type="InterPro" id="IPR005129">
    <property type="entry name" value="GTPase_ArgK"/>
</dbReference>
<protein>
    <submittedName>
        <fullName evidence="2">LAO/AO transport system ATPase</fullName>
    </submittedName>
</protein>
<dbReference type="KEGG" id="sre:PTSG_07084"/>
<evidence type="ECO:0000313" key="3">
    <source>
        <dbReference type="Proteomes" id="UP000007799"/>
    </source>
</evidence>
<name>F2UE04_SALR5</name>
<dbReference type="STRING" id="946362.F2UE04"/>
<keyword evidence="3" id="KW-1185">Reference proteome</keyword>
<dbReference type="NCBIfam" id="NF006958">
    <property type="entry name" value="PRK09435.1"/>
    <property type="match status" value="1"/>
</dbReference>
<dbReference type="PANTHER" id="PTHR23408:SF3">
    <property type="entry name" value="METHYLMALONIC ACIDURIA TYPE A PROTEIN, MITOCHONDRIAL"/>
    <property type="match status" value="1"/>
</dbReference>
<dbReference type="Gene3D" id="1.10.287.130">
    <property type="match status" value="1"/>
</dbReference>
<dbReference type="SUPFAM" id="SSF52540">
    <property type="entry name" value="P-loop containing nucleoside triphosphate hydrolases"/>
    <property type="match status" value="1"/>
</dbReference>
<proteinExistence type="inferred from homology"/>
<dbReference type="Gene3D" id="3.40.50.300">
    <property type="entry name" value="P-loop containing nucleotide triphosphate hydrolases"/>
    <property type="match status" value="1"/>
</dbReference>
<dbReference type="CDD" id="cd03114">
    <property type="entry name" value="MMAA-like"/>
    <property type="match status" value="1"/>
</dbReference>
<dbReference type="OrthoDB" id="1476984at2759"/>
<dbReference type="Pfam" id="PF03308">
    <property type="entry name" value="MeaB"/>
    <property type="match status" value="1"/>
</dbReference>
<dbReference type="PANTHER" id="PTHR23408">
    <property type="entry name" value="METHYLMALONYL-COA MUTASE"/>
    <property type="match status" value="1"/>
</dbReference>
<dbReference type="InParanoid" id="F2UE04"/>
<dbReference type="Proteomes" id="UP000007799">
    <property type="component" value="Unassembled WGS sequence"/>
</dbReference>
<evidence type="ECO:0000313" key="2">
    <source>
        <dbReference type="EMBL" id="EGD74854.1"/>
    </source>
</evidence>
<dbReference type="EMBL" id="GL832970">
    <property type="protein sequence ID" value="EGD74854.1"/>
    <property type="molecule type" value="Genomic_DNA"/>
</dbReference>
<dbReference type="RefSeq" id="XP_004992499.1">
    <property type="nucleotide sequence ID" value="XM_004992442.1"/>
</dbReference>
<dbReference type="GO" id="GO:0005737">
    <property type="term" value="C:cytoplasm"/>
    <property type="evidence" value="ECO:0007669"/>
    <property type="project" value="TreeGrafter"/>
</dbReference>
<evidence type="ECO:0000256" key="1">
    <source>
        <dbReference type="ARBA" id="ARBA00009625"/>
    </source>
</evidence>